<comment type="caution">
    <text evidence="1">The sequence shown here is derived from an EMBL/GenBank/DDBJ whole genome shotgun (WGS) entry which is preliminary data.</text>
</comment>
<dbReference type="EMBL" id="JRRC01452339">
    <property type="protein sequence ID" value="KHG06459.1"/>
    <property type="molecule type" value="Genomic_DNA"/>
</dbReference>
<sequence length="54" mass="6202">MQPCPHIPSEDTDPFLHIQLLRSNFVKFSMNASTCFFLLDPGYDSLLTYPCNVH</sequence>
<dbReference type="Proteomes" id="UP000032142">
    <property type="component" value="Unassembled WGS sequence"/>
</dbReference>
<dbReference type="AlphaFoldDB" id="A0A0B0N3N8"/>
<evidence type="ECO:0000313" key="2">
    <source>
        <dbReference type="Proteomes" id="UP000032142"/>
    </source>
</evidence>
<gene>
    <name evidence="1" type="ORF">F383_32262</name>
</gene>
<accession>A0A0B0N3N8</accession>
<name>A0A0B0N3N8_GOSAR</name>
<keyword evidence="2" id="KW-1185">Reference proteome</keyword>
<organism evidence="1 2">
    <name type="scientific">Gossypium arboreum</name>
    <name type="common">Tree cotton</name>
    <name type="synonym">Gossypium nanking</name>
    <dbReference type="NCBI Taxonomy" id="29729"/>
    <lineage>
        <taxon>Eukaryota</taxon>
        <taxon>Viridiplantae</taxon>
        <taxon>Streptophyta</taxon>
        <taxon>Embryophyta</taxon>
        <taxon>Tracheophyta</taxon>
        <taxon>Spermatophyta</taxon>
        <taxon>Magnoliopsida</taxon>
        <taxon>eudicotyledons</taxon>
        <taxon>Gunneridae</taxon>
        <taxon>Pentapetalae</taxon>
        <taxon>rosids</taxon>
        <taxon>malvids</taxon>
        <taxon>Malvales</taxon>
        <taxon>Malvaceae</taxon>
        <taxon>Malvoideae</taxon>
        <taxon>Gossypium</taxon>
    </lineage>
</organism>
<protein>
    <submittedName>
        <fullName evidence="1">Origin recognition complex subunit 5</fullName>
    </submittedName>
</protein>
<reference evidence="2" key="1">
    <citation type="submission" date="2014-09" db="EMBL/GenBank/DDBJ databases">
        <authorList>
            <person name="Mudge J."/>
            <person name="Ramaraj T."/>
            <person name="Lindquist I.E."/>
            <person name="Bharti A.K."/>
            <person name="Sundararajan A."/>
            <person name="Cameron C.T."/>
            <person name="Woodward J.E."/>
            <person name="May G.D."/>
            <person name="Brubaker C."/>
            <person name="Broadhvest J."/>
            <person name="Wilkins T.A."/>
        </authorList>
    </citation>
    <scope>NUCLEOTIDE SEQUENCE</scope>
    <source>
        <strain evidence="2">cv. AKA8401</strain>
    </source>
</reference>
<proteinExistence type="predicted"/>
<evidence type="ECO:0000313" key="1">
    <source>
        <dbReference type="EMBL" id="KHG06459.1"/>
    </source>
</evidence>